<dbReference type="Pfam" id="PF13639">
    <property type="entry name" value="zf-RING_2"/>
    <property type="match status" value="1"/>
</dbReference>
<dbReference type="InterPro" id="IPR013083">
    <property type="entry name" value="Znf_RING/FYVE/PHD"/>
</dbReference>
<dbReference type="Proteomes" id="UP000287166">
    <property type="component" value="Unassembled WGS sequence"/>
</dbReference>
<proteinExistence type="predicted"/>
<evidence type="ECO:0000313" key="7">
    <source>
        <dbReference type="Proteomes" id="UP000287166"/>
    </source>
</evidence>
<comment type="caution">
    <text evidence="6">The sequence shown here is derived from an EMBL/GenBank/DDBJ whole genome shotgun (WGS) entry which is preliminary data.</text>
</comment>
<dbReference type="RefSeq" id="XP_027615458.1">
    <property type="nucleotide sequence ID" value="XM_027759657.1"/>
</dbReference>
<keyword evidence="2" id="KW-0677">Repeat</keyword>
<gene>
    <name evidence="6" type="ORF">SCP_0605240</name>
</gene>
<dbReference type="SMART" id="SM00320">
    <property type="entry name" value="WD40"/>
    <property type="match status" value="5"/>
</dbReference>
<feature type="repeat" description="WD" evidence="4">
    <location>
        <begin position="312"/>
        <end position="334"/>
    </location>
</feature>
<dbReference type="SMART" id="SM00184">
    <property type="entry name" value="RING"/>
    <property type="match status" value="1"/>
</dbReference>
<dbReference type="EMBL" id="BFAD01000006">
    <property type="protein sequence ID" value="GBE84545.1"/>
    <property type="molecule type" value="Genomic_DNA"/>
</dbReference>
<keyword evidence="7" id="KW-1185">Reference proteome</keyword>
<dbReference type="SUPFAM" id="SSF50978">
    <property type="entry name" value="WD40 repeat-like"/>
    <property type="match status" value="1"/>
</dbReference>
<dbReference type="InParanoid" id="A0A401GQR7"/>
<dbReference type="InterPro" id="IPR001841">
    <property type="entry name" value="Znf_RING"/>
</dbReference>
<evidence type="ECO:0000256" key="1">
    <source>
        <dbReference type="ARBA" id="ARBA00022574"/>
    </source>
</evidence>
<dbReference type="SUPFAM" id="SSF57850">
    <property type="entry name" value="RING/U-box"/>
    <property type="match status" value="1"/>
</dbReference>
<accession>A0A401GQR7</accession>
<dbReference type="Gene3D" id="3.30.40.10">
    <property type="entry name" value="Zinc/RING finger domain, C3HC4 (zinc finger)"/>
    <property type="match status" value="1"/>
</dbReference>
<dbReference type="InterPro" id="IPR001680">
    <property type="entry name" value="WD40_rpt"/>
</dbReference>
<dbReference type="GeneID" id="38781462"/>
<dbReference type="InterPro" id="IPR036322">
    <property type="entry name" value="WD40_repeat_dom_sf"/>
</dbReference>
<evidence type="ECO:0000256" key="4">
    <source>
        <dbReference type="PROSITE-ProRule" id="PRU00221"/>
    </source>
</evidence>
<name>A0A401GQR7_9APHY</name>
<feature type="repeat" description="WD" evidence="4">
    <location>
        <begin position="253"/>
        <end position="294"/>
    </location>
</feature>
<evidence type="ECO:0000313" key="6">
    <source>
        <dbReference type="EMBL" id="GBE84545.1"/>
    </source>
</evidence>
<dbReference type="InterPro" id="IPR015943">
    <property type="entry name" value="WD40/YVTN_repeat-like_dom_sf"/>
</dbReference>
<dbReference type="OrthoDB" id="2623028at2759"/>
<protein>
    <recommendedName>
        <fullName evidence="5">RING-type domain-containing protein</fullName>
    </recommendedName>
</protein>
<evidence type="ECO:0000259" key="5">
    <source>
        <dbReference type="PROSITE" id="PS50089"/>
    </source>
</evidence>
<evidence type="ECO:0000256" key="2">
    <source>
        <dbReference type="ARBA" id="ARBA00022737"/>
    </source>
</evidence>
<reference evidence="6 7" key="1">
    <citation type="journal article" date="2018" name="Sci. Rep.">
        <title>Genome sequence of the cauliflower mushroom Sparassis crispa (Hanabiratake) and its association with beneficial usage.</title>
        <authorList>
            <person name="Kiyama R."/>
            <person name="Furutani Y."/>
            <person name="Kawaguchi K."/>
            <person name="Nakanishi T."/>
        </authorList>
    </citation>
    <scope>NUCLEOTIDE SEQUENCE [LARGE SCALE GENOMIC DNA]</scope>
</reference>
<keyword evidence="1 4" id="KW-0853">WD repeat</keyword>
<keyword evidence="3" id="KW-0479">Metal-binding</keyword>
<dbReference type="Pfam" id="PF00400">
    <property type="entry name" value="WD40"/>
    <property type="match status" value="3"/>
</dbReference>
<feature type="domain" description="RING-type" evidence="5">
    <location>
        <begin position="62"/>
        <end position="119"/>
    </location>
</feature>
<organism evidence="6 7">
    <name type="scientific">Sparassis crispa</name>
    <dbReference type="NCBI Taxonomy" id="139825"/>
    <lineage>
        <taxon>Eukaryota</taxon>
        <taxon>Fungi</taxon>
        <taxon>Dikarya</taxon>
        <taxon>Basidiomycota</taxon>
        <taxon>Agaricomycotina</taxon>
        <taxon>Agaricomycetes</taxon>
        <taxon>Polyporales</taxon>
        <taxon>Sparassidaceae</taxon>
        <taxon>Sparassis</taxon>
    </lineage>
</organism>
<dbReference type="STRING" id="139825.A0A401GQR7"/>
<dbReference type="PROSITE" id="PS50082">
    <property type="entry name" value="WD_REPEATS_2"/>
    <property type="match status" value="3"/>
</dbReference>
<dbReference type="PROSITE" id="PS50089">
    <property type="entry name" value="ZF_RING_2"/>
    <property type="match status" value="1"/>
</dbReference>
<dbReference type="GO" id="GO:0008270">
    <property type="term" value="F:zinc ion binding"/>
    <property type="evidence" value="ECO:0007669"/>
    <property type="project" value="UniProtKB-KW"/>
</dbReference>
<dbReference type="PROSITE" id="PS50294">
    <property type="entry name" value="WD_REPEATS_REGION"/>
    <property type="match status" value="1"/>
</dbReference>
<dbReference type="AlphaFoldDB" id="A0A401GQR7"/>
<dbReference type="InterPro" id="IPR019775">
    <property type="entry name" value="WD40_repeat_CS"/>
</dbReference>
<sequence>MESALGPGQRRLLGELGQLTRLFAFPLVRYIPAEASGDKFQSVIWESSDLPDVPLEDHNSRCYYCLDDYEPPRKNSVQIAQVPETAAPEPLTQFPCGHVLHQDCAAAWMREHSECFLCKADILGPTDLPYPTDCLKENSDWSAVSNLIRSQHGIARRVVEVDLLYTMPAEPCDFAYFSADGQYLAVGGRYAGGHGRVIRTMTASKICTFTDDYLSACCFSPDETTLVTGNSRGGIKIWNIQVADGHAEKTTTLVGHSATVRSMQFLDGSSSLASLAADETLHIWDVRSGHMIQTIQLQGMRSLRLACHSGRIVVGSSDGMIDLWDVDTGSLLNRWRGHNDPITNLVFTPDGTGLVSSAWSTDPLKCWDMTAILERYMASPAIFDNHRGTEEDISSVFTTRTFTGTEYPRSVTISREGHWLASCDWEEVFLWDAQTGEMQFVLRVGSD</sequence>
<dbReference type="PANTHER" id="PTHR22847:SF637">
    <property type="entry name" value="WD REPEAT DOMAIN 5B"/>
    <property type="match status" value="1"/>
</dbReference>
<dbReference type="GO" id="GO:1990234">
    <property type="term" value="C:transferase complex"/>
    <property type="evidence" value="ECO:0007669"/>
    <property type="project" value="UniProtKB-ARBA"/>
</dbReference>
<keyword evidence="3" id="KW-0863">Zinc-finger</keyword>
<dbReference type="Gene3D" id="2.130.10.10">
    <property type="entry name" value="YVTN repeat-like/Quinoprotein amine dehydrogenase"/>
    <property type="match status" value="1"/>
</dbReference>
<keyword evidence="3" id="KW-0862">Zinc</keyword>
<dbReference type="PROSITE" id="PS00678">
    <property type="entry name" value="WD_REPEATS_1"/>
    <property type="match status" value="1"/>
</dbReference>
<evidence type="ECO:0000256" key="3">
    <source>
        <dbReference type="PROSITE-ProRule" id="PRU00175"/>
    </source>
</evidence>
<feature type="repeat" description="WD" evidence="4">
    <location>
        <begin position="219"/>
        <end position="241"/>
    </location>
</feature>
<dbReference type="PANTHER" id="PTHR22847">
    <property type="entry name" value="WD40 REPEAT PROTEIN"/>
    <property type="match status" value="1"/>
</dbReference>